<evidence type="ECO:0000313" key="5">
    <source>
        <dbReference type="EMBL" id="TMW57076.1"/>
    </source>
</evidence>
<organism evidence="5 6">
    <name type="scientific">Pythium oligandrum</name>
    <name type="common">Mycoparasitic fungus</name>
    <dbReference type="NCBI Taxonomy" id="41045"/>
    <lineage>
        <taxon>Eukaryota</taxon>
        <taxon>Sar</taxon>
        <taxon>Stramenopiles</taxon>
        <taxon>Oomycota</taxon>
        <taxon>Peronosporomycetes</taxon>
        <taxon>Pythiales</taxon>
        <taxon>Pythiaceae</taxon>
        <taxon>Pythium</taxon>
    </lineage>
</organism>
<keyword evidence="2" id="KW-0433">Leucine-rich repeat</keyword>
<reference evidence="5" key="1">
    <citation type="submission" date="2019-03" db="EMBL/GenBank/DDBJ databases">
        <title>Long read genome sequence of the mycoparasitic Pythium oligandrum ATCC 38472 isolated from sugarbeet rhizosphere.</title>
        <authorList>
            <person name="Gaulin E."/>
        </authorList>
    </citation>
    <scope>NUCLEOTIDE SEQUENCE</scope>
    <source>
        <strain evidence="5">ATCC 38472_TT</strain>
    </source>
</reference>
<keyword evidence="6" id="KW-1185">Reference proteome</keyword>
<dbReference type="AlphaFoldDB" id="A0A8K1FCD7"/>
<dbReference type="InterPro" id="IPR027038">
    <property type="entry name" value="RanGap"/>
</dbReference>
<evidence type="ECO:0000256" key="2">
    <source>
        <dbReference type="ARBA" id="ARBA00022614"/>
    </source>
</evidence>
<protein>
    <submittedName>
        <fullName evidence="5">Uncharacterized protein</fullName>
    </submittedName>
</protein>
<dbReference type="SUPFAM" id="SSF52047">
    <property type="entry name" value="RNI-like"/>
    <property type="match status" value="1"/>
</dbReference>
<accession>A0A8K1FCD7</accession>
<evidence type="ECO:0000256" key="3">
    <source>
        <dbReference type="ARBA" id="ARBA00022737"/>
    </source>
</evidence>
<dbReference type="GO" id="GO:0005829">
    <property type="term" value="C:cytosol"/>
    <property type="evidence" value="ECO:0007669"/>
    <property type="project" value="TreeGrafter"/>
</dbReference>
<dbReference type="EMBL" id="SPLM01000144">
    <property type="protein sequence ID" value="TMW57076.1"/>
    <property type="molecule type" value="Genomic_DNA"/>
</dbReference>
<keyword evidence="3" id="KW-0677">Repeat</keyword>
<dbReference type="GO" id="GO:0031267">
    <property type="term" value="F:small GTPase binding"/>
    <property type="evidence" value="ECO:0007669"/>
    <property type="project" value="TreeGrafter"/>
</dbReference>
<dbReference type="Gene3D" id="3.80.10.10">
    <property type="entry name" value="Ribonuclease Inhibitor"/>
    <property type="match status" value="1"/>
</dbReference>
<feature type="compositionally biased region" description="Basic residues" evidence="4">
    <location>
        <begin position="337"/>
        <end position="348"/>
    </location>
</feature>
<dbReference type="GO" id="GO:0006913">
    <property type="term" value="P:nucleocytoplasmic transport"/>
    <property type="evidence" value="ECO:0007669"/>
    <property type="project" value="TreeGrafter"/>
</dbReference>
<dbReference type="GO" id="GO:0005096">
    <property type="term" value="F:GTPase activator activity"/>
    <property type="evidence" value="ECO:0007669"/>
    <property type="project" value="UniProtKB-KW"/>
</dbReference>
<feature type="region of interest" description="Disordered" evidence="4">
    <location>
        <begin position="326"/>
        <end position="348"/>
    </location>
</feature>
<dbReference type="Proteomes" id="UP000794436">
    <property type="component" value="Unassembled WGS sequence"/>
</dbReference>
<dbReference type="PANTHER" id="PTHR24113">
    <property type="entry name" value="RAN GTPASE-ACTIVATING PROTEIN 1"/>
    <property type="match status" value="1"/>
</dbReference>
<dbReference type="GO" id="GO:0048471">
    <property type="term" value="C:perinuclear region of cytoplasm"/>
    <property type="evidence" value="ECO:0007669"/>
    <property type="project" value="TreeGrafter"/>
</dbReference>
<comment type="caution">
    <text evidence="5">The sequence shown here is derived from an EMBL/GenBank/DDBJ whole genome shotgun (WGS) entry which is preliminary data.</text>
</comment>
<name>A0A8K1FCD7_PYTOL</name>
<dbReference type="SMART" id="SM00368">
    <property type="entry name" value="LRR_RI"/>
    <property type="match status" value="6"/>
</dbReference>
<evidence type="ECO:0000256" key="4">
    <source>
        <dbReference type="SAM" id="MobiDB-lite"/>
    </source>
</evidence>
<gene>
    <name evidence="5" type="ORF">Poli38472_003001</name>
</gene>
<dbReference type="PANTHER" id="PTHR24113:SF12">
    <property type="entry name" value="RAN GTPASE-ACTIVATING PROTEIN 1"/>
    <property type="match status" value="1"/>
</dbReference>
<evidence type="ECO:0000313" key="6">
    <source>
        <dbReference type="Proteomes" id="UP000794436"/>
    </source>
</evidence>
<dbReference type="InterPro" id="IPR032675">
    <property type="entry name" value="LRR_dom_sf"/>
</dbReference>
<proteinExistence type="predicted"/>
<keyword evidence="1" id="KW-0343">GTPase activation</keyword>
<dbReference type="InterPro" id="IPR001611">
    <property type="entry name" value="Leu-rich_rpt"/>
</dbReference>
<dbReference type="Pfam" id="PF13516">
    <property type="entry name" value="LRR_6"/>
    <property type="match status" value="4"/>
</dbReference>
<dbReference type="GO" id="GO:0005634">
    <property type="term" value="C:nucleus"/>
    <property type="evidence" value="ECO:0007669"/>
    <property type="project" value="TreeGrafter"/>
</dbReference>
<sequence length="348" mass="37301">MSKKGGKPKTKAKAAAADEHVVTRQIVLANYGKLCKSIGVPVNTHVNDVLRGPAEEEQEIVNFILEGEIGALGPGSVRAIAMAFLISFFPTVPMRITSGPYLHLRYIRIWNEDVGNEGAAAIGMLLQSTAPSINIAYLELLDCEIGEAGCKAISEIVSTQKTPGLLTLNLDYNSDIGDHGVTALCDGLFSNTILKKLHLDYCGIGPRGAVKLAQLLSMPQSALDTLSLNGNALGDEGLYHLSLGLARSQHLTSINLADNGIRHDEEALTAFRDALLRSKVLAHVDFTYNPIDVLGAMLLLPALTPENTKIQSFQVDSSLPAELFAQLNRAPKGDGKKKGKKKGGKKKK</sequence>
<dbReference type="OrthoDB" id="341587at2759"/>
<evidence type="ECO:0000256" key="1">
    <source>
        <dbReference type="ARBA" id="ARBA00022468"/>
    </source>
</evidence>